<evidence type="ECO:0000313" key="2">
    <source>
        <dbReference type="Proteomes" id="UP000011864"/>
    </source>
</evidence>
<dbReference type="OrthoDB" id="9917774at2"/>
<reference evidence="1 2" key="1">
    <citation type="journal article" date="2013" name="Genome Announc.">
        <title>Complete Genome Sequence of Glaciecola psychrophila Strain 170T.</title>
        <authorList>
            <person name="Yin J."/>
            <person name="Chen J."/>
            <person name="Liu G."/>
            <person name="Yu Y."/>
            <person name="Song L."/>
            <person name="Wang X."/>
            <person name="Qu X."/>
        </authorList>
    </citation>
    <scope>NUCLEOTIDE SEQUENCE [LARGE SCALE GENOMIC DNA]</scope>
    <source>
        <strain evidence="1 2">170</strain>
    </source>
</reference>
<accession>K6Z671</accession>
<organism evidence="1 2">
    <name type="scientific">Paraglaciecola psychrophila 170</name>
    <dbReference type="NCBI Taxonomy" id="1129794"/>
    <lineage>
        <taxon>Bacteria</taxon>
        <taxon>Pseudomonadati</taxon>
        <taxon>Pseudomonadota</taxon>
        <taxon>Gammaproteobacteria</taxon>
        <taxon>Alteromonadales</taxon>
        <taxon>Alteromonadaceae</taxon>
        <taxon>Paraglaciecola</taxon>
    </lineage>
</organism>
<gene>
    <name evidence="1" type="ORF">C427_1728</name>
</gene>
<dbReference type="RefSeq" id="WP_007643777.1">
    <property type="nucleotide sequence ID" value="NC_020514.1"/>
</dbReference>
<proteinExistence type="predicted"/>
<name>K6Z671_9ALTE</name>
<evidence type="ECO:0000313" key="1">
    <source>
        <dbReference type="EMBL" id="AGH43837.1"/>
    </source>
</evidence>
<dbReference type="HOGENOM" id="CLU_2466232_0_0_6"/>
<dbReference type="KEGG" id="gps:C427_1728"/>
<sequence>MSSYSNINLGVNVGAYNGVNGAAKRSVTNVYNNSLHAEHYTTMDLCSQAQMSDSADNILNRMDKLRAFAREQQAKRVQSQRQQISFCF</sequence>
<dbReference type="STRING" id="1129794.C427_1728"/>
<protein>
    <submittedName>
        <fullName evidence="1">Uncharacterized protein</fullName>
    </submittedName>
</protein>
<dbReference type="PATRIC" id="fig|1129794.4.peg.1713"/>
<dbReference type="Proteomes" id="UP000011864">
    <property type="component" value="Chromosome"/>
</dbReference>
<dbReference type="EMBL" id="CP003837">
    <property type="protein sequence ID" value="AGH43837.1"/>
    <property type="molecule type" value="Genomic_DNA"/>
</dbReference>
<dbReference type="AlphaFoldDB" id="K6Z671"/>
<keyword evidence="2" id="KW-1185">Reference proteome</keyword>